<dbReference type="Pfam" id="PF00868">
    <property type="entry name" value="Transglut_N"/>
    <property type="match status" value="1"/>
</dbReference>
<dbReference type="Gene3D" id="3.90.260.10">
    <property type="entry name" value="Transglutaminase-like"/>
    <property type="match status" value="1"/>
</dbReference>
<comment type="catalytic activity">
    <reaction evidence="7">
        <text>L-glutaminyl-[protein] + L-lysyl-[protein] = [protein]-L-lysyl-N(6)-5-L-glutamyl-[protein] + NH4(+)</text>
        <dbReference type="Rhea" id="RHEA:54816"/>
        <dbReference type="Rhea" id="RHEA-COMP:9752"/>
        <dbReference type="Rhea" id="RHEA-COMP:10207"/>
        <dbReference type="Rhea" id="RHEA-COMP:14005"/>
        <dbReference type="ChEBI" id="CHEBI:28938"/>
        <dbReference type="ChEBI" id="CHEBI:29969"/>
        <dbReference type="ChEBI" id="CHEBI:30011"/>
        <dbReference type="ChEBI" id="CHEBI:138370"/>
        <dbReference type="EC" id="2.3.2.13"/>
    </reaction>
</comment>
<sequence length="763" mass="86398">MARPPSTVGRYAPIESASNDEAYRREQYARLREDIERKRRMHAGPQPTLRVGPRPIQVQGVELYARENAKLHNTHLYELLDSKDSSLIVRRGQTFYMAIRFKKIFNPQLDTVRLHFEFGPPPYMMQKGNLISLPITSVSQFTRERQMWDVRTHQHEGAVITIDVQIAGSAAVGVWKMKILSYVGGNLNAEPEIYEIPQNVYILFNPWSKEDTVYMEKEDARREYVLNDVGKIFVGTQKEPRGRRWIYGQFADSVLPATMLMLNHSGLDTTGRASPILVSRAISKLVNSENDDKGIVVGNWSGMYDDGMAPWMWTGSAAIMDEYFKNGGEQSVKYGQCWVFAGVATTVCRTLGIPCRTVTNFVSAHDTDRSLTVDKYFDEKGEKIEGVSNDSIWNFHVWNDCWMSRPDLPVGYGGWQSIDSTPQETSGNVFQMGPSSVEAVRRGQVGFDFDSPFVFAEVNADIIKWTRDESVEGGWRKAASDKYKIGQFMLTKKIGVDDDVGDTDAENIVSEYKDQEGTVEERMAVLNAARYGVAPSVRYAVYDMPPPEKEDVSFDLLEIDQIMIGQPFSVTVKVRNKNTSEMRTVGAVLSASTVYYTGVLARKVTRQRGNFTLKPNQAEVLSITVSPDEYLDKLVDYSMMKIYAIATVQETQQTWAEEDDFTVQKPKLRLECPDTLRVGVEFQLGIRLTNPLNRHLTDCLFTLEGPGLSGPYRAKFRDISPLESIVHYERLVPQRPGNRMILVNFSSRQLIEVLGSKHVNVIM</sequence>
<feature type="active site" evidence="8">
    <location>
        <position position="419"/>
    </location>
</feature>
<dbReference type="FunFam" id="2.60.40.10:FF:000171">
    <property type="entry name" value="protein-glutamine gamma-glutamyltransferase 6"/>
    <property type="match status" value="1"/>
</dbReference>
<dbReference type="SUPFAM" id="SSF81296">
    <property type="entry name" value="E set domains"/>
    <property type="match status" value="1"/>
</dbReference>
<evidence type="ECO:0000313" key="11">
    <source>
        <dbReference type="EMBL" id="KFM82295.1"/>
    </source>
</evidence>
<dbReference type="EC" id="2.3.2.13" evidence="6"/>
<dbReference type="InterPro" id="IPR013783">
    <property type="entry name" value="Ig-like_fold"/>
</dbReference>
<dbReference type="InterPro" id="IPR008958">
    <property type="entry name" value="Transglutaminase_C"/>
</dbReference>
<evidence type="ECO:0000256" key="2">
    <source>
        <dbReference type="ARBA" id="ARBA00022679"/>
    </source>
</evidence>
<dbReference type="GO" id="GO:0046872">
    <property type="term" value="F:metal ion binding"/>
    <property type="evidence" value="ECO:0007669"/>
    <property type="project" value="UniProtKB-KW"/>
</dbReference>
<dbReference type="Pfam" id="PF01841">
    <property type="entry name" value="Transglut_core"/>
    <property type="match status" value="1"/>
</dbReference>
<dbReference type="InterPro" id="IPR038765">
    <property type="entry name" value="Papain-like_cys_pep_sf"/>
</dbReference>
<dbReference type="PANTHER" id="PTHR11590">
    <property type="entry name" value="PROTEIN-GLUTAMINE GAMMA-GLUTAMYLTRANSFERASE"/>
    <property type="match status" value="1"/>
</dbReference>
<dbReference type="SUPFAM" id="SSF49309">
    <property type="entry name" value="Transglutaminase, two C-terminal domains"/>
    <property type="match status" value="2"/>
</dbReference>
<dbReference type="OrthoDB" id="437511at2759"/>
<dbReference type="Proteomes" id="UP000054359">
    <property type="component" value="Unassembled WGS sequence"/>
</dbReference>
<feature type="domain" description="Transglutaminase-like" evidence="10">
    <location>
        <begin position="329"/>
        <end position="422"/>
    </location>
</feature>
<reference evidence="11 12" key="1">
    <citation type="submission" date="2013-11" db="EMBL/GenBank/DDBJ databases">
        <title>Genome sequencing of Stegodyphus mimosarum.</title>
        <authorList>
            <person name="Bechsgaard J."/>
        </authorList>
    </citation>
    <scope>NUCLEOTIDE SEQUENCE [LARGE SCALE GENOMIC DNA]</scope>
</reference>
<comment type="cofactor">
    <cofactor evidence="9">
        <name>Ca(2+)</name>
        <dbReference type="ChEBI" id="CHEBI:29108"/>
    </cofactor>
    <text evidence="9">Binds 1 Ca(2+) ion per subunit.</text>
</comment>
<evidence type="ECO:0000256" key="7">
    <source>
        <dbReference type="ARBA" id="ARBA00051843"/>
    </source>
</evidence>
<name>A0A087UY56_STEMI</name>
<keyword evidence="3 9" id="KW-0479">Metal-binding</keyword>
<evidence type="ECO:0000256" key="8">
    <source>
        <dbReference type="PIRSR" id="PIRSR000459-1"/>
    </source>
</evidence>
<keyword evidence="2 11" id="KW-0808">Transferase</keyword>
<dbReference type="Gene3D" id="2.60.40.10">
    <property type="entry name" value="Immunoglobulins"/>
    <property type="match status" value="3"/>
</dbReference>
<dbReference type="OMA" id="CNISSAW"/>
<dbReference type="InterPro" id="IPR014756">
    <property type="entry name" value="Ig_E-set"/>
</dbReference>
<evidence type="ECO:0000259" key="10">
    <source>
        <dbReference type="SMART" id="SM00460"/>
    </source>
</evidence>
<evidence type="ECO:0000256" key="5">
    <source>
        <dbReference type="ARBA" id="ARBA00023315"/>
    </source>
</evidence>
<evidence type="ECO:0000256" key="1">
    <source>
        <dbReference type="ARBA" id="ARBA00005968"/>
    </source>
</evidence>
<feature type="binding site" evidence="9">
    <location>
        <position position="461"/>
    </location>
    <ligand>
        <name>Ca(2+)</name>
        <dbReference type="ChEBI" id="CHEBI:29108"/>
    </ligand>
</feature>
<dbReference type="FunFam" id="2.60.40.10:FF:000090">
    <property type="entry name" value="Protein-glutamine gamma-glutamyltransferase 2"/>
    <property type="match status" value="1"/>
</dbReference>
<dbReference type="FunFam" id="3.90.260.10:FF:000001">
    <property type="entry name" value="Protein-glutamine gamma-glutamyltransferase 2"/>
    <property type="match status" value="1"/>
</dbReference>
<dbReference type="PIRSF" id="PIRSF000459">
    <property type="entry name" value="TGM_EBP42"/>
    <property type="match status" value="1"/>
</dbReference>
<dbReference type="STRING" id="407821.A0A087UY56"/>
<organism evidence="11 12">
    <name type="scientific">Stegodyphus mimosarum</name>
    <name type="common">African social velvet spider</name>
    <dbReference type="NCBI Taxonomy" id="407821"/>
    <lineage>
        <taxon>Eukaryota</taxon>
        <taxon>Metazoa</taxon>
        <taxon>Ecdysozoa</taxon>
        <taxon>Arthropoda</taxon>
        <taxon>Chelicerata</taxon>
        <taxon>Arachnida</taxon>
        <taxon>Araneae</taxon>
        <taxon>Araneomorphae</taxon>
        <taxon>Entelegynae</taxon>
        <taxon>Eresoidea</taxon>
        <taxon>Eresidae</taxon>
        <taxon>Stegodyphus</taxon>
    </lineage>
</organism>
<feature type="binding site" evidence="9">
    <location>
        <position position="516"/>
    </location>
    <ligand>
        <name>Ca(2+)</name>
        <dbReference type="ChEBI" id="CHEBI:29108"/>
    </ligand>
</feature>
<evidence type="ECO:0000256" key="9">
    <source>
        <dbReference type="PIRSR" id="PIRSR000459-2"/>
    </source>
</evidence>
<feature type="non-terminal residue" evidence="11">
    <location>
        <position position="763"/>
    </location>
</feature>
<dbReference type="InterPro" id="IPR036238">
    <property type="entry name" value="Transglutaminase_C_sf"/>
</dbReference>
<evidence type="ECO:0000256" key="4">
    <source>
        <dbReference type="ARBA" id="ARBA00022837"/>
    </source>
</evidence>
<dbReference type="InterPro" id="IPR001102">
    <property type="entry name" value="Transglutaminase_N"/>
</dbReference>
<feature type="active site" evidence="8">
    <location>
        <position position="337"/>
    </location>
</feature>
<keyword evidence="4 9" id="KW-0106">Calcium</keyword>
<comment type="similarity">
    <text evidence="1">Belongs to the transglutaminase superfamily. Transglutaminase family.</text>
</comment>
<dbReference type="SUPFAM" id="SSF54001">
    <property type="entry name" value="Cysteine proteinases"/>
    <property type="match status" value="1"/>
</dbReference>
<feature type="binding site" evidence="9">
    <location>
        <position position="521"/>
    </location>
    <ligand>
        <name>Ca(2+)</name>
        <dbReference type="ChEBI" id="CHEBI:29108"/>
    </ligand>
</feature>
<keyword evidence="12" id="KW-1185">Reference proteome</keyword>
<proteinExistence type="inferred from homology"/>
<dbReference type="AlphaFoldDB" id="A0A087UY56"/>
<dbReference type="EMBL" id="KK122234">
    <property type="protein sequence ID" value="KFM82295.1"/>
    <property type="molecule type" value="Genomic_DNA"/>
</dbReference>
<dbReference type="InterPro" id="IPR002931">
    <property type="entry name" value="Transglutaminase-like"/>
</dbReference>
<keyword evidence="5" id="KW-0012">Acyltransferase</keyword>
<evidence type="ECO:0000313" key="12">
    <source>
        <dbReference type="Proteomes" id="UP000054359"/>
    </source>
</evidence>
<dbReference type="SMART" id="SM00460">
    <property type="entry name" value="TGc"/>
    <property type="match status" value="1"/>
</dbReference>
<dbReference type="InterPro" id="IPR036985">
    <property type="entry name" value="Transglutaminase-like_sf"/>
</dbReference>
<evidence type="ECO:0000256" key="6">
    <source>
        <dbReference type="ARBA" id="ARBA00024222"/>
    </source>
</evidence>
<dbReference type="PANTHER" id="PTHR11590:SF40">
    <property type="entry name" value="HEMOCYTE PROTEIN-GLUTAMINE GAMMA-GLUTAMYLTRANSFERASE-LIKE PROTEIN"/>
    <property type="match status" value="1"/>
</dbReference>
<feature type="active site" evidence="8">
    <location>
        <position position="396"/>
    </location>
</feature>
<dbReference type="Pfam" id="PF00927">
    <property type="entry name" value="Transglut_C"/>
    <property type="match status" value="2"/>
</dbReference>
<dbReference type="GO" id="GO:0003810">
    <property type="term" value="F:protein-glutamine gamma-glutamyltransferase activity"/>
    <property type="evidence" value="ECO:0007669"/>
    <property type="project" value="UniProtKB-EC"/>
</dbReference>
<evidence type="ECO:0000256" key="3">
    <source>
        <dbReference type="ARBA" id="ARBA00022723"/>
    </source>
</evidence>
<feature type="binding site" evidence="9">
    <location>
        <position position="459"/>
    </location>
    <ligand>
        <name>Ca(2+)</name>
        <dbReference type="ChEBI" id="CHEBI:29108"/>
    </ligand>
</feature>
<gene>
    <name evidence="11" type="ORF">X975_06001</name>
</gene>
<accession>A0A087UY56</accession>
<dbReference type="InterPro" id="IPR050779">
    <property type="entry name" value="Transglutaminase"/>
</dbReference>
<protein>
    <recommendedName>
        <fullName evidence="6">protein-glutamine gamma-glutamyltransferase</fullName>
        <ecNumber evidence="6">2.3.2.13</ecNumber>
    </recommendedName>
</protein>
<dbReference type="InterPro" id="IPR023608">
    <property type="entry name" value="Transglutaminase_animal"/>
</dbReference>